<evidence type="ECO:0000313" key="1">
    <source>
        <dbReference type="EMBL" id="EMK24832.1"/>
    </source>
</evidence>
<dbReference type="InterPro" id="IPR013414">
    <property type="entry name" value="Cas7/Cst2/DevR_sub_I-B/Tneap"/>
</dbReference>
<sequence length="313" mass="35861">MTTKNNKNLFCTILTHAAPTSNYRGENEENRPVLQRINKNGKDYIIFSSESIRFALREIVATKLEGWGKDINRKRRDDLIDEDGKSQLSVQFYDYCNADLYADDFLFGYMIAMKEDIVKAVEKHGKEWVAKRDSVFKGNNAVALSPFRIEATFHQSPRNVDSPWSNTEKKNSILLNKEISHTAMQYPFALSGNDCRKNEKTIQWVKALLDSIGELNNVGGGHARNLYDFAPKSVVIRLTPKLAAGYDTYGFKEDGSWSELSRINENDLPRDEFYFAGEIVRNMKEADKARLNPKNLFENPDHLIEKIKTDFLG</sequence>
<dbReference type="RefSeq" id="WP_020763134.1">
    <property type="nucleotide sequence ID" value="NZ_ANCE01000080.1"/>
</dbReference>
<accession>M6FCQ1</accession>
<name>M6FCQ1_9LEPT</name>
<comment type="caution">
    <text evidence="1">The sequence shown here is derived from an EMBL/GenBank/DDBJ whole genome shotgun (WGS) entry which is preliminary data.</text>
</comment>
<proteinExistence type="predicted"/>
<dbReference type="OrthoDB" id="9781560at2"/>
<gene>
    <name evidence="1" type="primary">cas7i</name>
    <name evidence="1" type="ORF">LEP1GSC008_3298</name>
</gene>
<protein>
    <submittedName>
        <fullName evidence="1">CRISPR-associated protein Cas7/Cst2/DevR, subtype I-B/TNEAP</fullName>
    </submittedName>
</protein>
<dbReference type="NCBIfam" id="TIGR02585">
    <property type="entry name" value="cas_Cst2_DevR"/>
    <property type="match status" value="1"/>
</dbReference>
<reference evidence="1 2" key="1">
    <citation type="submission" date="2013-01" db="EMBL/GenBank/DDBJ databases">
        <authorList>
            <person name="Harkins D.M."/>
            <person name="Durkin A.S."/>
            <person name="Brinkac L.M."/>
            <person name="Haft D.H."/>
            <person name="Selengut J.D."/>
            <person name="Sanka R."/>
            <person name="DePew J."/>
            <person name="Purushe J."/>
            <person name="Galloway R.L."/>
            <person name="Vinetz J.M."/>
            <person name="Sutton G.G."/>
            <person name="Nierman W.C."/>
            <person name="Fouts D.E."/>
        </authorList>
    </citation>
    <scope>NUCLEOTIDE SEQUENCE [LARGE SCALE GENOMIC DNA]</scope>
    <source>
        <strain evidence="1 2">Nikolaevo</strain>
    </source>
</reference>
<dbReference type="EMBL" id="ANCE01000080">
    <property type="protein sequence ID" value="EMK24832.1"/>
    <property type="molecule type" value="Genomic_DNA"/>
</dbReference>
<dbReference type="Proteomes" id="UP000011980">
    <property type="component" value="Unassembled WGS sequence"/>
</dbReference>
<dbReference type="PATRIC" id="fig|1240687.3.peg.1576"/>
<organism evidence="1 2">
    <name type="scientific">Leptospira kirschneri serovar Bulgarica str. Nikolaevo</name>
    <dbReference type="NCBI Taxonomy" id="1240687"/>
    <lineage>
        <taxon>Bacteria</taxon>
        <taxon>Pseudomonadati</taxon>
        <taxon>Spirochaetota</taxon>
        <taxon>Spirochaetia</taxon>
        <taxon>Leptospirales</taxon>
        <taxon>Leptospiraceae</taxon>
        <taxon>Leptospira</taxon>
    </lineage>
</organism>
<evidence type="ECO:0000313" key="2">
    <source>
        <dbReference type="Proteomes" id="UP000011980"/>
    </source>
</evidence>
<dbReference type="AlphaFoldDB" id="M6FCQ1"/>